<dbReference type="EMBL" id="CAJVQC010020148">
    <property type="protein sequence ID" value="CAG8706135.1"/>
    <property type="molecule type" value="Genomic_DNA"/>
</dbReference>
<reference evidence="1" key="1">
    <citation type="submission" date="2021-06" db="EMBL/GenBank/DDBJ databases">
        <authorList>
            <person name="Kallberg Y."/>
            <person name="Tangrot J."/>
            <person name="Rosling A."/>
        </authorList>
    </citation>
    <scope>NUCLEOTIDE SEQUENCE</scope>
    <source>
        <strain evidence="1">MA461A</strain>
    </source>
</reference>
<proteinExistence type="predicted"/>
<accession>A0ACA9PKW7</accession>
<keyword evidence="2" id="KW-1185">Reference proteome</keyword>
<sequence>GSTGHPLDPFWQAFHLVKTDKKLKAKYIFCNLNNCSSNNQVSMQLLLDTNRSNQLLLEGIIKSGAPLSLVDSQKFKKFVYFINNLYHIPARKNFL</sequence>
<evidence type="ECO:0000313" key="1">
    <source>
        <dbReference type="EMBL" id="CAG8706135.1"/>
    </source>
</evidence>
<name>A0ACA9PKW7_9GLOM</name>
<gene>
    <name evidence="1" type="ORF">RPERSI_LOCUS10244</name>
</gene>
<dbReference type="Proteomes" id="UP000789920">
    <property type="component" value="Unassembled WGS sequence"/>
</dbReference>
<feature type="non-terminal residue" evidence="1">
    <location>
        <position position="1"/>
    </location>
</feature>
<evidence type="ECO:0000313" key="2">
    <source>
        <dbReference type="Proteomes" id="UP000789920"/>
    </source>
</evidence>
<comment type="caution">
    <text evidence="1">The sequence shown here is derived from an EMBL/GenBank/DDBJ whole genome shotgun (WGS) entry which is preliminary data.</text>
</comment>
<protein>
    <submittedName>
        <fullName evidence="1">13433_t:CDS:1</fullName>
    </submittedName>
</protein>
<organism evidence="1 2">
    <name type="scientific">Racocetra persica</name>
    <dbReference type="NCBI Taxonomy" id="160502"/>
    <lineage>
        <taxon>Eukaryota</taxon>
        <taxon>Fungi</taxon>
        <taxon>Fungi incertae sedis</taxon>
        <taxon>Mucoromycota</taxon>
        <taxon>Glomeromycotina</taxon>
        <taxon>Glomeromycetes</taxon>
        <taxon>Diversisporales</taxon>
        <taxon>Gigasporaceae</taxon>
        <taxon>Racocetra</taxon>
    </lineage>
</organism>